<dbReference type="EMBL" id="SJPJ01000001">
    <property type="protein sequence ID" value="TWT82368.1"/>
    <property type="molecule type" value="Genomic_DNA"/>
</dbReference>
<proteinExistence type="inferred from homology"/>
<dbReference type="InterPro" id="IPR049492">
    <property type="entry name" value="BD-FAE-like_dom"/>
</dbReference>
<dbReference type="AlphaFoldDB" id="A0A5C5Z4W4"/>
<dbReference type="RefSeq" id="WP_419194509.1">
    <property type="nucleotide sequence ID" value="NZ_SJPJ01000001.1"/>
</dbReference>
<dbReference type="InterPro" id="IPR050300">
    <property type="entry name" value="GDXG_lipolytic_enzyme"/>
</dbReference>
<comment type="similarity">
    <text evidence="1">Belongs to the 'GDXG' lipolytic enzyme family.</text>
</comment>
<dbReference type="PANTHER" id="PTHR48081:SF30">
    <property type="entry name" value="ACETYL-HYDROLASE LIPR-RELATED"/>
    <property type="match status" value="1"/>
</dbReference>
<dbReference type="SUPFAM" id="SSF53474">
    <property type="entry name" value="alpha/beta-Hydrolases"/>
    <property type="match status" value="1"/>
</dbReference>
<accession>A0A5C5Z4W4</accession>
<name>A0A5C5Z4W4_9BACT</name>
<dbReference type="PANTHER" id="PTHR48081">
    <property type="entry name" value="AB HYDROLASE SUPERFAMILY PROTEIN C4A8.06C"/>
    <property type="match status" value="1"/>
</dbReference>
<reference evidence="4 5" key="1">
    <citation type="submission" date="2019-02" db="EMBL/GenBank/DDBJ databases">
        <title>Deep-cultivation of Planctomycetes and their phenomic and genomic characterization uncovers novel biology.</title>
        <authorList>
            <person name="Wiegand S."/>
            <person name="Jogler M."/>
            <person name="Boedeker C."/>
            <person name="Pinto D."/>
            <person name="Vollmers J."/>
            <person name="Rivas-Marin E."/>
            <person name="Kohn T."/>
            <person name="Peeters S.H."/>
            <person name="Heuer A."/>
            <person name="Rast P."/>
            <person name="Oberbeckmann S."/>
            <person name="Bunk B."/>
            <person name="Jeske O."/>
            <person name="Meyerdierks A."/>
            <person name="Storesund J.E."/>
            <person name="Kallscheuer N."/>
            <person name="Luecker S."/>
            <person name="Lage O.M."/>
            <person name="Pohl T."/>
            <person name="Merkel B.J."/>
            <person name="Hornburger P."/>
            <person name="Mueller R.-W."/>
            <person name="Bruemmer F."/>
            <person name="Labrenz M."/>
            <person name="Spormann A.M."/>
            <person name="Op Den Camp H."/>
            <person name="Overmann J."/>
            <person name="Amann R."/>
            <person name="Jetten M.S.M."/>
            <person name="Mascher T."/>
            <person name="Medema M.H."/>
            <person name="Devos D.P."/>
            <person name="Kaster A.-K."/>
            <person name="Ovreas L."/>
            <person name="Rohde M."/>
            <person name="Galperin M.Y."/>
            <person name="Jogler C."/>
        </authorList>
    </citation>
    <scope>NUCLEOTIDE SEQUENCE [LARGE SCALE GENOMIC DNA]</scope>
    <source>
        <strain evidence="4 5">CA13</strain>
    </source>
</reference>
<dbReference type="GO" id="GO:0004806">
    <property type="term" value="F:triacylglycerol lipase activity"/>
    <property type="evidence" value="ECO:0007669"/>
    <property type="project" value="TreeGrafter"/>
</dbReference>
<evidence type="ECO:0000313" key="4">
    <source>
        <dbReference type="EMBL" id="TWT82368.1"/>
    </source>
</evidence>
<dbReference type="InterPro" id="IPR029058">
    <property type="entry name" value="AB_hydrolase_fold"/>
</dbReference>
<evidence type="ECO:0000313" key="5">
    <source>
        <dbReference type="Proteomes" id="UP000315010"/>
    </source>
</evidence>
<dbReference type="Proteomes" id="UP000315010">
    <property type="component" value="Unassembled WGS sequence"/>
</dbReference>
<organism evidence="4 5">
    <name type="scientific">Novipirellula herctigrandis</name>
    <dbReference type="NCBI Taxonomy" id="2527986"/>
    <lineage>
        <taxon>Bacteria</taxon>
        <taxon>Pseudomonadati</taxon>
        <taxon>Planctomycetota</taxon>
        <taxon>Planctomycetia</taxon>
        <taxon>Pirellulales</taxon>
        <taxon>Pirellulaceae</taxon>
        <taxon>Novipirellula</taxon>
    </lineage>
</organism>
<dbReference type="Gene3D" id="3.40.50.1820">
    <property type="entry name" value="alpha/beta hydrolase"/>
    <property type="match status" value="1"/>
</dbReference>
<comment type="caution">
    <text evidence="4">The sequence shown here is derived from an EMBL/GenBank/DDBJ whole genome shotgun (WGS) entry which is preliminary data.</text>
</comment>
<evidence type="ECO:0000256" key="1">
    <source>
        <dbReference type="ARBA" id="ARBA00010515"/>
    </source>
</evidence>
<gene>
    <name evidence="4" type="ORF">CA13_38300</name>
</gene>
<evidence type="ECO:0000259" key="3">
    <source>
        <dbReference type="Pfam" id="PF20434"/>
    </source>
</evidence>
<evidence type="ECO:0000256" key="2">
    <source>
        <dbReference type="ARBA" id="ARBA00022801"/>
    </source>
</evidence>
<keyword evidence="5" id="KW-1185">Reference proteome</keyword>
<sequence>MNVLNPNPMLKYFLIGLIASLIFGARIMADEPKQPQRAKKKATAAPAVPTPTFAEVRYGEHERHVLDFWKAESTNPTPLVFVIHGGGWQGGTKELVSRFVNVEQLLEEGISVVAINYRLIKHANEAKVDPPVKVPLHDAARALQFVRSQAAQWNIDKDRIGAAGGSAGACSSLWLAFHDDLADPKSDDPVAHESTRLWCAAVTGAQTTLDPQQMKDWTPNSKYGAHAFGLQGFPKFLAERETILPWIEEYSPYALVTPDDPPVYLIYSAPPALGKDQRDPTHTSNFGVKLQEYCTATGVTCKLVYPGAPNVKHRAPSDYLIEKLKERGESN</sequence>
<dbReference type="Pfam" id="PF20434">
    <property type="entry name" value="BD-FAE"/>
    <property type="match status" value="1"/>
</dbReference>
<keyword evidence="2" id="KW-0378">Hydrolase</keyword>
<protein>
    <submittedName>
        <fullName evidence="4">Acetyl esterase</fullName>
    </submittedName>
</protein>
<feature type="domain" description="BD-FAE-like" evidence="3">
    <location>
        <begin position="70"/>
        <end position="267"/>
    </location>
</feature>